<proteinExistence type="predicted"/>
<dbReference type="OrthoDB" id="6628329at2759"/>
<dbReference type="InterPro" id="IPR022048">
    <property type="entry name" value="Envelope_fusion-like"/>
</dbReference>
<comment type="caution">
    <text evidence="3">The sequence shown here is derived from an EMBL/GenBank/DDBJ whole genome shotgun (WGS) entry which is preliminary data.</text>
</comment>
<protein>
    <recommendedName>
        <fullName evidence="5">Envelope fusion protein</fullName>
    </recommendedName>
</protein>
<name>A0A9P0M1N7_ACAOB</name>
<keyword evidence="1" id="KW-0812">Transmembrane</keyword>
<dbReference type="EMBL" id="CAKOFQ010007714">
    <property type="protein sequence ID" value="CAH2006896.1"/>
    <property type="molecule type" value="Genomic_DNA"/>
</dbReference>
<dbReference type="AlphaFoldDB" id="A0A9P0M1N7"/>
<feature type="transmembrane region" description="Helical" evidence="1">
    <location>
        <begin position="547"/>
        <end position="566"/>
    </location>
</feature>
<dbReference type="Pfam" id="PF12259">
    <property type="entry name" value="Baculo_F"/>
    <property type="match status" value="1"/>
</dbReference>
<sequence>MYPWCSLLFLAAVTVQIDIKPLNNTLGIYFHEDTPLKISNEIWTLLVYKDLELIKKALDDNNNILEHLSYLVDKPTNRMKMFSGEIKAHTSLLYQISRSLESKYYAIFDDTVSASRMKRGLINAIGTVWKAITGNLDSSDGEYYNDCINKISKDEHELENLMKNQISVTMSVIKNFNNTIQKLMIDETTFNEDIKAIENKIYEISDDLAFYEAKFQFLEVCEQLMESYMFLEETINDILNSITFARLKIIHPSIITPQDLVNSLQEISHTLSRNNLPLPVNLATVSEYLNLMALEAYQTKTRVVFVLRIPLLEPEMYTLYRVIPLPTLDKRTGLFHVVSTIQRYIAKDSDSLLYVSFQNLGSCKVLQSQVKICFNLLPYPIDSNAVCEAQLLRNPVDLPTACQIAIVALQDYTIQELATNFWLITISSPLPITMKCGQRETTTKVIKVNSLLKMQPECSGFVGTTRLHSRYSVSTYKNITYKSHPVEVPYKCCEHLPEKQNLPKLKPIKLSKIDTEELEIANHKLNQYSEQLDKIMNEPFVSRHLSWFTYFVITLLVIIVALYLFCKCRKRRPLSICASNYPADGPSPGAPKVRYIPRLFPRRRPTIQPHEQDIELQ</sequence>
<keyword evidence="1" id="KW-1133">Transmembrane helix</keyword>
<evidence type="ECO:0000313" key="4">
    <source>
        <dbReference type="Proteomes" id="UP001152888"/>
    </source>
</evidence>
<evidence type="ECO:0000256" key="1">
    <source>
        <dbReference type="SAM" id="Phobius"/>
    </source>
</evidence>
<keyword evidence="1" id="KW-0472">Membrane</keyword>
<accession>A0A9P0M1N7</accession>
<gene>
    <name evidence="3" type="ORF">ACAOBT_LOCUS29362</name>
</gene>
<evidence type="ECO:0000313" key="3">
    <source>
        <dbReference type="EMBL" id="CAH2006896.1"/>
    </source>
</evidence>
<feature type="signal peptide" evidence="2">
    <location>
        <begin position="1"/>
        <end position="19"/>
    </location>
</feature>
<feature type="chain" id="PRO_5040359979" description="Envelope fusion protein" evidence="2">
    <location>
        <begin position="20"/>
        <end position="617"/>
    </location>
</feature>
<evidence type="ECO:0000256" key="2">
    <source>
        <dbReference type="SAM" id="SignalP"/>
    </source>
</evidence>
<organism evidence="3 4">
    <name type="scientific">Acanthoscelides obtectus</name>
    <name type="common">Bean weevil</name>
    <name type="synonym">Bruchus obtectus</name>
    <dbReference type="NCBI Taxonomy" id="200917"/>
    <lineage>
        <taxon>Eukaryota</taxon>
        <taxon>Metazoa</taxon>
        <taxon>Ecdysozoa</taxon>
        <taxon>Arthropoda</taxon>
        <taxon>Hexapoda</taxon>
        <taxon>Insecta</taxon>
        <taxon>Pterygota</taxon>
        <taxon>Neoptera</taxon>
        <taxon>Endopterygota</taxon>
        <taxon>Coleoptera</taxon>
        <taxon>Polyphaga</taxon>
        <taxon>Cucujiformia</taxon>
        <taxon>Chrysomeloidea</taxon>
        <taxon>Chrysomelidae</taxon>
        <taxon>Bruchinae</taxon>
        <taxon>Bruchini</taxon>
        <taxon>Acanthoscelides</taxon>
    </lineage>
</organism>
<dbReference type="Proteomes" id="UP001152888">
    <property type="component" value="Unassembled WGS sequence"/>
</dbReference>
<reference evidence="3" key="1">
    <citation type="submission" date="2022-03" db="EMBL/GenBank/DDBJ databases">
        <authorList>
            <person name="Sayadi A."/>
        </authorList>
    </citation>
    <scope>NUCLEOTIDE SEQUENCE</scope>
</reference>
<evidence type="ECO:0008006" key="5">
    <source>
        <dbReference type="Google" id="ProtNLM"/>
    </source>
</evidence>
<keyword evidence="4" id="KW-1185">Reference proteome</keyword>
<keyword evidence="2" id="KW-0732">Signal</keyword>